<evidence type="ECO:0000313" key="3">
    <source>
        <dbReference type="Proteomes" id="UP001562425"/>
    </source>
</evidence>
<feature type="region of interest" description="Disordered" evidence="1">
    <location>
        <begin position="37"/>
        <end position="117"/>
    </location>
</feature>
<feature type="compositionally biased region" description="Polar residues" evidence="1">
    <location>
        <begin position="41"/>
        <end position="54"/>
    </location>
</feature>
<evidence type="ECO:0000313" key="2">
    <source>
        <dbReference type="EMBL" id="KAL1401255.1"/>
    </source>
</evidence>
<protein>
    <submittedName>
        <fullName evidence="2">Uncharacterized protein</fullName>
    </submittedName>
</protein>
<dbReference type="Proteomes" id="UP001562425">
    <property type="component" value="Unassembled WGS sequence"/>
</dbReference>
<comment type="caution">
    <text evidence="2">The sequence shown here is derived from an EMBL/GenBank/DDBJ whole genome shotgun (WGS) entry which is preliminary data.</text>
</comment>
<keyword evidence="3" id="KW-1185">Reference proteome</keyword>
<accession>A0ABD1DPY5</accession>
<organism evidence="2 3">
    <name type="scientific">Culex pipiens pipiens</name>
    <name type="common">Northern house mosquito</name>
    <dbReference type="NCBI Taxonomy" id="38569"/>
    <lineage>
        <taxon>Eukaryota</taxon>
        <taxon>Metazoa</taxon>
        <taxon>Ecdysozoa</taxon>
        <taxon>Arthropoda</taxon>
        <taxon>Hexapoda</taxon>
        <taxon>Insecta</taxon>
        <taxon>Pterygota</taxon>
        <taxon>Neoptera</taxon>
        <taxon>Endopterygota</taxon>
        <taxon>Diptera</taxon>
        <taxon>Nematocera</taxon>
        <taxon>Culicoidea</taxon>
        <taxon>Culicidae</taxon>
        <taxon>Culicinae</taxon>
        <taxon>Culicini</taxon>
        <taxon>Culex</taxon>
        <taxon>Culex</taxon>
    </lineage>
</organism>
<dbReference type="AlphaFoldDB" id="A0ABD1DPY5"/>
<dbReference type="EMBL" id="JBEHCU010004991">
    <property type="protein sequence ID" value="KAL1401255.1"/>
    <property type="molecule type" value="Genomic_DNA"/>
</dbReference>
<feature type="compositionally biased region" description="Basic and acidic residues" evidence="1">
    <location>
        <begin position="94"/>
        <end position="104"/>
    </location>
</feature>
<feature type="compositionally biased region" description="Basic residues" evidence="1">
    <location>
        <begin position="73"/>
        <end position="88"/>
    </location>
</feature>
<name>A0ABD1DPY5_CULPP</name>
<reference evidence="2 3" key="1">
    <citation type="submission" date="2024-05" db="EMBL/GenBank/DDBJ databases">
        <title>Culex pipiens pipiens assembly and annotation.</title>
        <authorList>
            <person name="Alout H."/>
            <person name="Durand T."/>
        </authorList>
    </citation>
    <scope>NUCLEOTIDE SEQUENCE [LARGE SCALE GENOMIC DNA]</scope>
    <source>
        <strain evidence="2">HA-2024</strain>
        <tissue evidence="2">Whole body</tissue>
    </source>
</reference>
<evidence type="ECO:0000256" key="1">
    <source>
        <dbReference type="SAM" id="MobiDB-lite"/>
    </source>
</evidence>
<proteinExistence type="predicted"/>
<gene>
    <name evidence="2" type="ORF">pipiens_006746</name>
</gene>
<sequence>MRTLCTCQQSQSLEEVPSFRARQKLAGCPADSNLACPTEGSARNETKAGQQQYHPSPRIRNNVGPSVPIKNVAVRRPRVNVGSARRRLGAGSPKRGEERVDADRCATCPRRSTASRR</sequence>